<dbReference type="SUPFAM" id="SSF48371">
    <property type="entry name" value="ARM repeat"/>
    <property type="match status" value="1"/>
</dbReference>
<protein>
    <recommendedName>
        <fullName evidence="3">DNA alkylation repair protein</fullName>
    </recommendedName>
</protein>
<dbReference type="CDD" id="cd07064">
    <property type="entry name" value="AlkD_like_1"/>
    <property type="match status" value="1"/>
</dbReference>
<dbReference type="InterPro" id="IPR016024">
    <property type="entry name" value="ARM-type_fold"/>
</dbReference>
<dbReference type="PANTHER" id="PTHR34070">
    <property type="entry name" value="ARMADILLO-TYPE FOLD"/>
    <property type="match status" value="1"/>
</dbReference>
<dbReference type="Proteomes" id="UP000188235">
    <property type="component" value="Chromosome"/>
</dbReference>
<dbReference type="EMBL" id="CP019607">
    <property type="protein sequence ID" value="AQP50565.1"/>
    <property type="molecule type" value="Genomic_DNA"/>
</dbReference>
<dbReference type="RefSeq" id="WP_077349032.1">
    <property type="nucleotide sequence ID" value="NZ_CP019607.1"/>
</dbReference>
<evidence type="ECO:0000313" key="1">
    <source>
        <dbReference type="EMBL" id="AQP50565.1"/>
    </source>
</evidence>
<evidence type="ECO:0008006" key="3">
    <source>
        <dbReference type="Google" id="ProtNLM"/>
    </source>
</evidence>
<keyword evidence="2" id="KW-1185">Reference proteome</keyword>
<organism evidence="1 2">
    <name type="scientific">Tessaracoccus flavescens</name>
    <dbReference type="NCBI Taxonomy" id="399497"/>
    <lineage>
        <taxon>Bacteria</taxon>
        <taxon>Bacillati</taxon>
        <taxon>Actinomycetota</taxon>
        <taxon>Actinomycetes</taxon>
        <taxon>Propionibacteriales</taxon>
        <taxon>Propionibacteriaceae</taxon>
        <taxon>Tessaracoccus</taxon>
    </lineage>
</organism>
<proteinExistence type="predicted"/>
<reference evidence="1 2" key="1">
    <citation type="journal article" date="2008" name="Int. J. Syst. Evol. Microbiol.">
        <title>Tessaracoccus flavescens sp. nov., isolated from marine sediment.</title>
        <authorList>
            <person name="Lee D.W."/>
            <person name="Lee S.D."/>
        </authorList>
    </citation>
    <scope>NUCLEOTIDE SEQUENCE [LARGE SCALE GENOMIC DNA]</scope>
    <source>
        <strain evidence="1 2">SST-39T</strain>
    </source>
</reference>
<dbReference type="OrthoDB" id="9775346at2"/>
<dbReference type="AlphaFoldDB" id="A0A1Q2CWS6"/>
<dbReference type="Pfam" id="PF08713">
    <property type="entry name" value="DNA_alkylation"/>
    <property type="match status" value="1"/>
</dbReference>
<evidence type="ECO:0000313" key="2">
    <source>
        <dbReference type="Proteomes" id="UP000188235"/>
    </source>
</evidence>
<dbReference type="STRING" id="399497.BW733_06675"/>
<sequence>MSDLVDAARLALRAVADPERAPRQQAYMRSAMPFNGVGVAQARAVARGLVASHRFATARQWREGVAELWDAATHREERYVAIGLIRHRAYRRWATEASTVGLLIVDGAWWDLVDELSHCVGDLFRARPDTMTGVIRAWALDEDLWLRRAAIICQLGFREETDLDLLSYAIAGSLDDGDFFARKAIGWALRDYARTDAEWVRRFVDRHRGRLSPLSVREALKHLG</sequence>
<dbReference type="Gene3D" id="1.25.10.90">
    <property type="match status" value="1"/>
</dbReference>
<dbReference type="InterPro" id="IPR014825">
    <property type="entry name" value="DNA_alkylation"/>
</dbReference>
<accession>A0A1Q2CWS6</accession>
<dbReference type="PANTHER" id="PTHR34070:SF1">
    <property type="entry name" value="DNA ALKYLATION REPAIR PROTEIN"/>
    <property type="match status" value="1"/>
</dbReference>
<gene>
    <name evidence="1" type="ORF">BW733_06675</name>
</gene>
<name>A0A1Q2CWS6_9ACTN</name>
<dbReference type="KEGG" id="tfa:BW733_06675"/>